<dbReference type="PANTHER" id="PTHR48207:SF4">
    <property type="entry name" value="BLL6097 PROTEIN"/>
    <property type="match status" value="1"/>
</dbReference>
<evidence type="ECO:0000313" key="3">
    <source>
        <dbReference type="Proteomes" id="UP000672657"/>
    </source>
</evidence>
<evidence type="ECO:0000313" key="2">
    <source>
        <dbReference type="EMBL" id="CAG2159300.1"/>
    </source>
</evidence>
<accession>A0ABM8TSH6</accession>
<dbReference type="RefSeq" id="WP_211957417.1">
    <property type="nucleotide sequence ID" value="NZ_CAJPVI010000057.1"/>
</dbReference>
<reference evidence="2 3" key="1">
    <citation type="submission" date="2021-03" db="EMBL/GenBank/DDBJ databases">
        <authorList>
            <person name="Peeters C."/>
        </authorList>
    </citation>
    <scope>NUCLEOTIDE SEQUENCE [LARGE SCALE GENOMIC DNA]</scope>
    <source>
        <strain evidence="2 3">LMG 26411</strain>
    </source>
</reference>
<dbReference type="Pfam" id="PF02515">
    <property type="entry name" value="CoA_transf_3"/>
    <property type="match status" value="1"/>
</dbReference>
<organism evidence="2 3">
    <name type="scientific">Cupriavidus numazuensis</name>
    <dbReference type="NCBI Taxonomy" id="221992"/>
    <lineage>
        <taxon>Bacteria</taxon>
        <taxon>Pseudomonadati</taxon>
        <taxon>Pseudomonadota</taxon>
        <taxon>Betaproteobacteria</taxon>
        <taxon>Burkholderiales</taxon>
        <taxon>Burkholderiaceae</taxon>
        <taxon>Cupriavidus</taxon>
    </lineage>
</organism>
<comment type="caution">
    <text evidence="2">The sequence shown here is derived from an EMBL/GenBank/DDBJ whole genome shotgun (WGS) entry which is preliminary data.</text>
</comment>
<keyword evidence="1 2" id="KW-0808">Transferase</keyword>
<evidence type="ECO:0000256" key="1">
    <source>
        <dbReference type="ARBA" id="ARBA00022679"/>
    </source>
</evidence>
<dbReference type="PANTHER" id="PTHR48207">
    <property type="entry name" value="SUCCINATE--HYDROXYMETHYLGLUTARATE COA-TRANSFERASE"/>
    <property type="match status" value="1"/>
</dbReference>
<dbReference type="InterPro" id="IPR003673">
    <property type="entry name" value="CoA-Trfase_fam_III"/>
</dbReference>
<dbReference type="GO" id="GO:0016740">
    <property type="term" value="F:transferase activity"/>
    <property type="evidence" value="ECO:0007669"/>
    <property type="project" value="UniProtKB-KW"/>
</dbReference>
<dbReference type="EC" id="2.8.3.22" evidence="2"/>
<dbReference type="SUPFAM" id="SSF89796">
    <property type="entry name" value="CoA-transferase family III (CaiB/BaiF)"/>
    <property type="match status" value="1"/>
</dbReference>
<dbReference type="EMBL" id="CAJPVI010000057">
    <property type="protein sequence ID" value="CAG2159300.1"/>
    <property type="molecule type" value="Genomic_DNA"/>
</dbReference>
<dbReference type="Gene3D" id="3.30.1540.10">
    <property type="entry name" value="formyl-coa transferase, domain 3"/>
    <property type="match status" value="1"/>
</dbReference>
<dbReference type="InterPro" id="IPR023606">
    <property type="entry name" value="CoA-Trfase_III_dom_1_sf"/>
</dbReference>
<dbReference type="InterPro" id="IPR044855">
    <property type="entry name" value="CoA-Trfase_III_dom3_sf"/>
</dbReference>
<gene>
    <name evidence="2" type="primary">smtB_10</name>
    <name evidence="2" type="ORF">LMG26411_06595</name>
</gene>
<dbReference type="InterPro" id="IPR050483">
    <property type="entry name" value="CoA-transferase_III_domain"/>
</dbReference>
<keyword evidence="3" id="KW-1185">Reference proteome</keyword>
<dbReference type="Gene3D" id="3.40.50.10540">
    <property type="entry name" value="Crotonobetainyl-coa:carnitine coa-transferase, domain 1"/>
    <property type="match status" value="1"/>
</dbReference>
<name>A0ABM8TSH6_9BURK</name>
<sequence>MHHEQAKIDDHAAQVKPGPLSGIRVLDLSGVLLGPVATQILGDYGADVIKIESPEGDVMRGNGVVPRPGMGSIFLAANRNKRSVVLDLKTGEGRAALRKLVETADVFLHNIRIEAIERLGFGYEAVAAIKPDIVYCAAIGYGQDGPHRAKPAFDDIIQGACGLVDLNACGQGPPYMRTAIADKVTGLVLANAVMAALACLARTGTGQYVEVPMLETMAAFVMTEHLGGLTFHGSTEPVGYARLLEGRSPVPTRDGWVCILPYTPEHWRRLLEACGRAELVARYGLATRADQMAHRKALNGHLEEISKQMTTAELLAICESLDIAAGEIFSLESVLDHPHLAAVGLFRDTEHPTEGRIREIRPPVRFSVTPASLRRPAPVLGQHTAEVLAEVGLAIPGGRGNEPGQGRPGE</sequence>
<proteinExistence type="predicted"/>
<dbReference type="Proteomes" id="UP000672657">
    <property type="component" value="Unassembled WGS sequence"/>
</dbReference>
<protein>
    <submittedName>
        <fullName evidence="2">Succinyl-CoA--L-malate CoA-transferase beta subunit</fullName>
        <ecNumber evidence="2">2.8.3.22</ecNumber>
    </submittedName>
</protein>